<dbReference type="GO" id="GO:0005789">
    <property type="term" value="C:endoplasmic reticulum membrane"/>
    <property type="evidence" value="ECO:0007669"/>
    <property type="project" value="TreeGrafter"/>
</dbReference>
<dbReference type="STRING" id="77166.U4UGJ8"/>
<dbReference type="Pfam" id="PF16016">
    <property type="entry name" value="VASt"/>
    <property type="match status" value="1"/>
</dbReference>
<dbReference type="InterPro" id="IPR004182">
    <property type="entry name" value="GRAM"/>
</dbReference>
<dbReference type="Pfam" id="PF02893">
    <property type="entry name" value="GRAM"/>
    <property type="match status" value="1"/>
</dbReference>
<keyword evidence="4 6" id="KW-0472">Membrane</keyword>
<feature type="compositionally biased region" description="Basic and acidic residues" evidence="5">
    <location>
        <begin position="326"/>
        <end position="339"/>
    </location>
</feature>
<feature type="compositionally biased region" description="Pro residues" evidence="5">
    <location>
        <begin position="22"/>
        <end position="37"/>
    </location>
</feature>
<proteinExistence type="predicted"/>
<dbReference type="Gene3D" id="2.30.29.30">
    <property type="entry name" value="Pleckstrin-homology domain (PH domain)/Phosphotyrosine-binding domain (PTB)"/>
    <property type="match status" value="1"/>
</dbReference>
<dbReference type="EMBL" id="KB632287">
    <property type="protein sequence ID" value="ERL91468.1"/>
    <property type="molecule type" value="Genomic_DNA"/>
</dbReference>
<evidence type="ECO:0000256" key="4">
    <source>
        <dbReference type="ARBA" id="ARBA00023136"/>
    </source>
</evidence>
<feature type="region of interest" description="Disordered" evidence="5">
    <location>
        <begin position="1"/>
        <end position="101"/>
    </location>
</feature>
<dbReference type="OrthoDB" id="2162691at2759"/>
<evidence type="ECO:0000313" key="8">
    <source>
        <dbReference type="EMBL" id="ERL91468.1"/>
    </source>
</evidence>
<feature type="compositionally biased region" description="Low complexity" evidence="5">
    <location>
        <begin position="64"/>
        <end position="80"/>
    </location>
</feature>
<dbReference type="InterPro" id="IPR031968">
    <property type="entry name" value="VASt"/>
</dbReference>
<dbReference type="Proteomes" id="UP000030742">
    <property type="component" value="Unassembled WGS sequence"/>
</dbReference>
<keyword evidence="2 6" id="KW-0812">Transmembrane</keyword>
<dbReference type="CDD" id="cd13220">
    <property type="entry name" value="PH-GRAM_GRAMDC"/>
    <property type="match status" value="1"/>
</dbReference>
<feature type="compositionally biased region" description="Polar residues" evidence="5">
    <location>
        <begin position="1"/>
        <end position="18"/>
    </location>
</feature>
<feature type="domain" description="VASt" evidence="7">
    <location>
        <begin position="354"/>
        <end position="526"/>
    </location>
</feature>
<evidence type="ECO:0000256" key="2">
    <source>
        <dbReference type="ARBA" id="ARBA00022692"/>
    </source>
</evidence>
<accession>U4UGJ8</accession>
<dbReference type="GO" id="GO:0032366">
    <property type="term" value="P:intracellular sterol transport"/>
    <property type="evidence" value="ECO:0007669"/>
    <property type="project" value="TreeGrafter"/>
</dbReference>
<dbReference type="GO" id="GO:0120015">
    <property type="term" value="F:sterol transfer activity"/>
    <property type="evidence" value="ECO:0007669"/>
    <property type="project" value="TreeGrafter"/>
</dbReference>
<keyword evidence="3 6" id="KW-1133">Transmembrane helix</keyword>
<evidence type="ECO:0000256" key="1">
    <source>
        <dbReference type="ARBA" id="ARBA00004167"/>
    </source>
</evidence>
<evidence type="ECO:0000313" key="9">
    <source>
        <dbReference type="Proteomes" id="UP000030742"/>
    </source>
</evidence>
<name>U4UGJ8_DENPD</name>
<dbReference type="GO" id="GO:0005886">
    <property type="term" value="C:plasma membrane"/>
    <property type="evidence" value="ECO:0007669"/>
    <property type="project" value="TreeGrafter"/>
</dbReference>
<dbReference type="InterPro" id="IPR051482">
    <property type="entry name" value="Cholesterol_transport"/>
</dbReference>
<organism evidence="8 9">
    <name type="scientific">Dendroctonus ponderosae</name>
    <name type="common">Mountain pine beetle</name>
    <dbReference type="NCBI Taxonomy" id="77166"/>
    <lineage>
        <taxon>Eukaryota</taxon>
        <taxon>Metazoa</taxon>
        <taxon>Ecdysozoa</taxon>
        <taxon>Arthropoda</taxon>
        <taxon>Hexapoda</taxon>
        <taxon>Insecta</taxon>
        <taxon>Pterygota</taxon>
        <taxon>Neoptera</taxon>
        <taxon>Endopterygota</taxon>
        <taxon>Coleoptera</taxon>
        <taxon>Polyphaga</taxon>
        <taxon>Cucujiformia</taxon>
        <taxon>Curculionidae</taxon>
        <taxon>Scolytinae</taxon>
        <taxon>Dendroctonus</taxon>
    </lineage>
</organism>
<feature type="compositionally biased region" description="Polar residues" evidence="5">
    <location>
        <begin position="307"/>
        <end position="322"/>
    </location>
</feature>
<feature type="transmembrane region" description="Helical" evidence="6">
    <location>
        <begin position="565"/>
        <end position="591"/>
    </location>
</feature>
<evidence type="ECO:0000259" key="7">
    <source>
        <dbReference type="PROSITE" id="PS51778"/>
    </source>
</evidence>
<sequence length="690" mass="78721">MTSLSSPNINEKLTNNETKPCGSPPSSPRCSPRPSPQPQTKQEHLKIDIAGANSRENVFKHEGSPSSQESSTSRISSASSLEPSFPTDLRSDIPINIKDKKDTRTKKKSSWFNSFYPTYKSRSEDFKKLFVDVPGDERLVVDYSCALQKEILVQGRLYITQNYLCFYANIFGWETNLTLKWKDVAAITKEKTALVIPNAVLICTKAEKYFFTSLVQRDKSYLMIFRIWQNALMDQPMSQQEMWTWVHQCYGSELGLTSDDEDYISPNQDEDKLSSRLSVESFSEVIASLDTVMDHIATEDKMEDPKNSGQHSSSPNQSVSGGNTHTHTENSESETDKPISIKESVIFECTSPHEGRILLDEVYPIHLDQLFTLLFTSSKFYLDFHASRKTSDLTQTPWTHNPLDNSKSRVVNLTMSLGQTMGPKTCQVTERHTMLPCSKSGSLYAVDVETVNAGIPYADSFYVTVHYCLRKVSDTHSSIHVTGQLKFKKNIWGLVKSMIERNVWSGLEDFFSKLKEALQTEGEDNIPEQRRKSRRKRRMHSMPRYSIEDIRLNVPRKRMPQAGGFFTTDVCTVIVLVVLLILLILNVLLYYKLWSLEEAPPSFKLMDFSTLKNSPKSHDEWIELLQQQETMRTAEAQKWQSTLRHVVKLLREAEEALEQLQKSIHPNYLSKVLDAMQEEGLNNGQANGEL</sequence>
<dbReference type="PROSITE" id="PS51778">
    <property type="entry name" value="VAST"/>
    <property type="match status" value="1"/>
</dbReference>
<evidence type="ECO:0000256" key="6">
    <source>
        <dbReference type="SAM" id="Phobius"/>
    </source>
</evidence>
<reference evidence="8 9" key="1">
    <citation type="journal article" date="2013" name="Genome Biol.">
        <title>Draft genome of the mountain pine beetle, Dendroctonus ponderosae Hopkins, a major forest pest.</title>
        <authorList>
            <person name="Keeling C.I."/>
            <person name="Yuen M.M."/>
            <person name="Liao N.Y."/>
            <person name="Docking T.R."/>
            <person name="Chan S.K."/>
            <person name="Taylor G.A."/>
            <person name="Palmquist D.L."/>
            <person name="Jackman S.D."/>
            <person name="Nguyen A."/>
            <person name="Li M."/>
            <person name="Henderson H."/>
            <person name="Janes J.K."/>
            <person name="Zhao Y."/>
            <person name="Pandoh P."/>
            <person name="Moore R."/>
            <person name="Sperling F.A."/>
            <person name="Huber D.P."/>
            <person name="Birol I."/>
            <person name="Jones S.J."/>
            <person name="Bohlmann J."/>
        </authorList>
    </citation>
    <scope>NUCLEOTIDE SEQUENCE</scope>
</reference>
<dbReference type="GO" id="GO:0032934">
    <property type="term" value="F:sterol binding"/>
    <property type="evidence" value="ECO:0007669"/>
    <property type="project" value="TreeGrafter"/>
</dbReference>
<dbReference type="FunFam" id="2.30.29.30:FF:000008">
    <property type="entry name" value="GRAM domain containing 1B"/>
    <property type="match status" value="1"/>
</dbReference>
<dbReference type="PANTHER" id="PTHR23319:SF4">
    <property type="entry name" value="GRAM DOMAIN CONTAINING 1B, ISOFORM E"/>
    <property type="match status" value="1"/>
</dbReference>
<dbReference type="InterPro" id="IPR011993">
    <property type="entry name" value="PH-like_dom_sf"/>
</dbReference>
<dbReference type="PANTHER" id="PTHR23319">
    <property type="entry name" value="GRAM DOMAIN CONTAINING 1B, ISOFORM E"/>
    <property type="match status" value="1"/>
</dbReference>
<feature type="region of interest" description="Disordered" evidence="5">
    <location>
        <begin position="301"/>
        <end position="339"/>
    </location>
</feature>
<dbReference type="SMART" id="SM00568">
    <property type="entry name" value="GRAM"/>
    <property type="match status" value="1"/>
</dbReference>
<protein>
    <recommendedName>
        <fullName evidence="7">VASt domain-containing protein</fullName>
    </recommendedName>
</protein>
<gene>
    <name evidence="8" type="ORF">D910_08798</name>
</gene>
<comment type="subcellular location">
    <subcellularLocation>
        <location evidence="1">Membrane</location>
        <topology evidence="1">Single-pass membrane protein</topology>
    </subcellularLocation>
</comment>
<dbReference type="GO" id="GO:0140268">
    <property type="term" value="C:endoplasmic reticulum-plasma membrane contact site"/>
    <property type="evidence" value="ECO:0007669"/>
    <property type="project" value="TreeGrafter"/>
</dbReference>
<dbReference type="AlphaFoldDB" id="U4UGJ8"/>
<evidence type="ECO:0000256" key="5">
    <source>
        <dbReference type="SAM" id="MobiDB-lite"/>
    </source>
</evidence>
<evidence type="ECO:0000256" key="3">
    <source>
        <dbReference type="ARBA" id="ARBA00022989"/>
    </source>
</evidence>